<dbReference type="PROSITE" id="PS50937">
    <property type="entry name" value="HTH_MERR_2"/>
    <property type="match status" value="1"/>
</dbReference>
<dbReference type="InterPro" id="IPR029442">
    <property type="entry name" value="GyrI-like"/>
</dbReference>
<dbReference type="EMBL" id="PVZF01000007">
    <property type="protein sequence ID" value="PRY14144.1"/>
    <property type="molecule type" value="Genomic_DNA"/>
</dbReference>
<evidence type="ECO:0000256" key="1">
    <source>
        <dbReference type="ARBA" id="ARBA00023125"/>
    </source>
</evidence>
<accession>A0A2T0R2X6</accession>
<dbReference type="SUPFAM" id="SSF46955">
    <property type="entry name" value="Putative DNA-binding domain"/>
    <property type="match status" value="1"/>
</dbReference>
<evidence type="ECO:0000259" key="2">
    <source>
        <dbReference type="PROSITE" id="PS50937"/>
    </source>
</evidence>
<dbReference type="CDD" id="cd01107">
    <property type="entry name" value="HTH_BmrR"/>
    <property type="match status" value="1"/>
</dbReference>
<dbReference type="SUPFAM" id="SSF55136">
    <property type="entry name" value="Probable bacterial effector-binding domain"/>
    <property type="match status" value="1"/>
</dbReference>
<dbReference type="Gene3D" id="1.10.1660.10">
    <property type="match status" value="1"/>
</dbReference>
<keyword evidence="1 3" id="KW-0238">DNA-binding</keyword>
<dbReference type="GO" id="GO:0003700">
    <property type="term" value="F:DNA-binding transcription factor activity"/>
    <property type="evidence" value="ECO:0007669"/>
    <property type="project" value="InterPro"/>
</dbReference>
<dbReference type="Gene3D" id="3.20.80.10">
    <property type="entry name" value="Regulatory factor, effector binding domain"/>
    <property type="match status" value="1"/>
</dbReference>
<dbReference type="InterPro" id="IPR000551">
    <property type="entry name" value="MerR-type_HTH_dom"/>
</dbReference>
<dbReference type="InterPro" id="IPR047057">
    <property type="entry name" value="MerR_fam"/>
</dbReference>
<reference evidence="3 4" key="1">
    <citation type="submission" date="2018-03" db="EMBL/GenBank/DDBJ databases">
        <title>Genomic Encyclopedia of Archaeal and Bacterial Type Strains, Phase II (KMG-II): from individual species to whole genera.</title>
        <authorList>
            <person name="Goeker M."/>
        </authorList>
    </citation>
    <scope>NUCLEOTIDE SEQUENCE [LARGE SCALE GENOMIC DNA]</scope>
    <source>
        <strain evidence="3 4">DSM 19711</strain>
    </source>
</reference>
<dbReference type="InterPro" id="IPR009061">
    <property type="entry name" value="DNA-bd_dom_put_sf"/>
</dbReference>
<comment type="caution">
    <text evidence="3">The sequence shown here is derived from an EMBL/GenBank/DDBJ whole genome shotgun (WGS) entry which is preliminary data.</text>
</comment>
<evidence type="ECO:0000313" key="4">
    <source>
        <dbReference type="Proteomes" id="UP000238083"/>
    </source>
</evidence>
<name>A0A2T0R2X6_9ACTN</name>
<dbReference type="SMART" id="SM00871">
    <property type="entry name" value="AraC_E_bind"/>
    <property type="match status" value="1"/>
</dbReference>
<protein>
    <submittedName>
        <fullName evidence="3">DNA-binding transcriptional MerR regulator</fullName>
    </submittedName>
</protein>
<keyword evidence="4" id="KW-1185">Reference proteome</keyword>
<dbReference type="InterPro" id="IPR011256">
    <property type="entry name" value="Reg_factor_effector_dom_sf"/>
</dbReference>
<dbReference type="GO" id="GO:0003677">
    <property type="term" value="F:DNA binding"/>
    <property type="evidence" value="ECO:0007669"/>
    <property type="project" value="UniProtKB-KW"/>
</dbReference>
<dbReference type="PANTHER" id="PTHR30204:SF97">
    <property type="entry name" value="MERR FAMILY REGULATORY PROTEIN"/>
    <property type="match status" value="1"/>
</dbReference>
<feature type="domain" description="HTH merR-type" evidence="2">
    <location>
        <begin position="1"/>
        <end position="70"/>
    </location>
</feature>
<evidence type="ECO:0000313" key="3">
    <source>
        <dbReference type="EMBL" id="PRY14144.1"/>
    </source>
</evidence>
<dbReference type="Pfam" id="PF06445">
    <property type="entry name" value="GyrI-like"/>
    <property type="match status" value="1"/>
</dbReference>
<dbReference type="AlphaFoldDB" id="A0A2T0R2X6"/>
<dbReference type="Pfam" id="PF13411">
    <property type="entry name" value="MerR_1"/>
    <property type="match status" value="1"/>
</dbReference>
<proteinExistence type="predicted"/>
<gene>
    <name evidence="3" type="ORF">CLV37_107263</name>
</gene>
<sequence>MLVGEFSRLTHLTTKALHHYHQLGLLEPAWTDPVSGYRYYTPDQVERAHLVRRLRAARMPLAQIRAALAAVGAEREERLLDHLDVLRAELLETAAAVTSLRALLGRVEPTVHHGELPAQRCLAVAAEVTPADLGEWCAVVYPQLVAAARTGGLPPEGPCGALYEPSWFSGDGGKVTAFLPVAASTSRDGAGAAGVAVLDLPGGSYATAVHEGPCSELDLTYGRLGRHVLAAGTDRGGPVREHYLVTTADTRDPRALRTEVCWPVSAA</sequence>
<dbReference type="PANTHER" id="PTHR30204">
    <property type="entry name" value="REDOX-CYCLING DRUG-SENSING TRANSCRIPTIONAL ACTIVATOR SOXR"/>
    <property type="match status" value="1"/>
</dbReference>
<dbReference type="InterPro" id="IPR010499">
    <property type="entry name" value="AraC_E-bd"/>
</dbReference>
<dbReference type="Proteomes" id="UP000238083">
    <property type="component" value="Unassembled WGS sequence"/>
</dbReference>
<dbReference type="SMART" id="SM00422">
    <property type="entry name" value="HTH_MERR"/>
    <property type="match status" value="1"/>
</dbReference>
<organism evidence="3 4">
    <name type="scientific">Kineococcus rhizosphaerae</name>
    <dbReference type="NCBI Taxonomy" id="559628"/>
    <lineage>
        <taxon>Bacteria</taxon>
        <taxon>Bacillati</taxon>
        <taxon>Actinomycetota</taxon>
        <taxon>Actinomycetes</taxon>
        <taxon>Kineosporiales</taxon>
        <taxon>Kineosporiaceae</taxon>
        <taxon>Kineococcus</taxon>
    </lineage>
</organism>